<organism evidence="1 2">
    <name type="scientific">Paraburkholderia silvatlantica</name>
    <dbReference type="NCBI Taxonomy" id="321895"/>
    <lineage>
        <taxon>Bacteria</taxon>
        <taxon>Pseudomonadati</taxon>
        <taxon>Pseudomonadota</taxon>
        <taxon>Betaproteobacteria</taxon>
        <taxon>Burkholderiales</taxon>
        <taxon>Burkholderiaceae</taxon>
        <taxon>Paraburkholderia</taxon>
    </lineage>
</organism>
<dbReference type="EMBL" id="QJSQ01000019">
    <property type="protein sequence ID" value="PYE19622.1"/>
    <property type="molecule type" value="Genomic_DNA"/>
</dbReference>
<reference evidence="1 2" key="1">
    <citation type="submission" date="2018-06" db="EMBL/GenBank/DDBJ databases">
        <title>Genomic Encyclopedia of Type Strains, Phase IV (KMG-V): Genome sequencing to study the core and pangenomes of soil and plant-associated prokaryotes.</title>
        <authorList>
            <person name="Whitman W."/>
        </authorList>
    </citation>
    <scope>NUCLEOTIDE SEQUENCE [LARGE SCALE GENOMIC DNA]</scope>
    <source>
        <strain evidence="1 2">SRCL-318</strain>
    </source>
</reference>
<evidence type="ECO:0000313" key="1">
    <source>
        <dbReference type="EMBL" id="PYE19622.1"/>
    </source>
</evidence>
<dbReference type="SUPFAM" id="SSF50129">
    <property type="entry name" value="GroES-like"/>
    <property type="match status" value="1"/>
</dbReference>
<dbReference type="Proteomes" id="UP000247772">
    <property type="component" value="Unassembled WGS sequence"/>
</dbReference>
<dbReference type="Gene3D" id="3.90.180.10">
    <property type="entry name" value="Medium-chain alcohol dehydrogenases, catalytic domain"/>
    <property type="match status" value="1"/>
</dbReference>
<protein>
    <submittedName>
        <fullName evidence="1">Uncharacterized protein</fullName>
    </submittedName>
</protein>
<dbReference type="InterPro" id="IPR011032">
    <property type="entry name" value="GroES-like_sf"/>
</dbReference>
<comment type="caution">
    <text evidence="1">The sequence shown here is derived from an EMBL/GenBank/DDBJ whole genome shotgun (WGS) entry which is preliminary data.</text>
</comment>
<gene>
    <name evidence="1" type="ORF">C7410_11964</name>
</gene>
<accession>A0A2V4T4U2</accession>
<evidence type="ECO:0000313" key="2">
    <source>
        <dbReference type="Proteomes" id="UP000247772"/>
    </source>
</evidence>
<proteinExistence type="predicted"/>
<dbReference type="AlphaFoldDB" id="A0A2V4T4U2"/>
<sequence length="71" mass="7369">MVPPVSDFSTTPGDGIDRYACDCVLAPETAFTHAPAGYSHTEAATLPTATVTAWRSLVVNGGIEAKDCRSA</sequence>
<name>A0A2V4T4U2_9BURK</name>